<dbReference type="RefSeq" id="WP_186885527.1">
    <property type="nucleotide sequence ID" value="NZ_JACOFT010000002.1"/>
</dbReference>
<evidence type="ECO:0000313" key="10">
    <source>
        <dbReference type="EMBL" id="MBC3810772.1"/>
    </source>
</evidence>
<accession>A0ABR6XCX8</accession>
<dbReference type="CDD" id="cd15830">
    <property type="entry name" value="BamD"/>
    <property type="match status" value="1"/>
</dbReference>
<dbReference type="InterPro" id="IPR011990">
    <property type="entry name" value="TPR-like_helical_dom_sf"/>
</dbReference>
<dbReference type="Pfam" id="PF13525">
    <property type="entry name" value="YfiO"/>
    <property type="match status" value="1"/>
</dbReference>
<dbReference type="SUPFAM" id="SSF48452">
    <property type="entry name" value="TPR-like"/>
    <property type="match status" value="1"/>
</dbReference>
<keyword evidence="5 6" id="KW-0449">Lipoprotein</keyword>
<dbReference type="PROSITE" id="PS50005">
    <property type="entry name" value="TPR"/>
    <property type="match status" value="1"/>
</dbReference>
<comment type="similarity">
    <text evidence="6">Belongs to the BamD family.</text>
</comment>
<gene>
    <name evidence="6" type="primary">bamD</name>
    <name evidence="10" type="ORF">H8K26_04895</name>
</gene>
<dbReference type="HAMAP" id="MF_00922">
    <property type="entry name" value="OM_assembly_BamD"/>
    <property type="match status" value="1"/>
</dbReference>
<dbReference type="PANTHER" id="PTHR37423:SF1">
    <property type="entry name" value="OUTER MEMBRANE PROTEIN ASSEMBLY FACTOR BAMD"/>
    <property type="match status" value="1"/>
</dbReference>
<reference evidence="10 11" key="1">
    <citation type="submission" date="2020-08" db="EMBL/GenBank/DDBJ databases">
        <title>Novel species isolated from subtropical streams in China.</title>
        <authorList>
            <person name="Lu H."/>
        </authorList>
    </citation>
    <scope>NUCLEOTIDE SEQUENCE [LARGE SCALE GENOMIC DNA]</scope>
    <source>
        <strain evidence="10 11">CCTCC AB 2015119</strain>
    </source>
</reference>
<dbReference type="InterPro" id="IPR019734">
    <property type="entry name" value="TPR_rpt"/>
</dbReference>
<evidence type="ECO:0000256" key="7">
    <source>
        <dbReference type="PROSITE-ProRule" id="PRU00339"/>
    </source>
</evidence>
<organism evidence="10 11">
    <name type="scientific">Undibacterium aquatile</name>
    <dbReference type="NCBI Taxonomy" id="1537398"/>
    <lineage>
        <taxon>Bacteria</taxon>
        <taxon>Pseudomonadati</taxon>
        <taxon>Pseudomonadota</taxon>
        <taxon>Betaproteobacteria</taxon>
        <taxon>Burkholderiales</taxon>
        <taxon>Oxalobacteraceae</taxon>
        <taxon>Undibacterium</taxon>
    </lineage>
</organism>
<comment type="function">
    <text evidence="6">Part of the outer membrane protein assembly complex, which is involved in assembly and insertion of beta-barrel proteins into the outer membrane.</text>
</comment>
<proteinExistence type="inferred from homology"/>
<keyword evidence="7" id="KW-0802">TPR repeat</keyword>
<dbReference type="NCBIfam" id="TIGR03302">
    <property type="entry name" value="OM_YfiO"/>
    <property type="match status" value="1"/>
</dbReference>
<keyword evidence="4 6" id="KW-0998">Cell outer membrane</keyword>
<protein>
    <recommendedName>
        <fullName evidence="6">Outer membrane protein assembly factor BamD</fullName>
    </recommendedName>
</protein>
<evidence type="ECO:0000256" key="1">
    <source>
        <dbReference type="ARBA" id="ARBA00022729"/>
    </source>
</evidence>
<dbReference type="InterPro" id="IPR017689">
    <property type="entry name" value="BamD"/>
</dbReference>
<dbReference type="InterPro" id="IPR039565">
    <property type="entry name" value="BamD-like"/>
</dbReference>
<feature type="chain" id="PRO_5045281742" description="Outer membrane protein assembly factor BamD" evidence="8">
    <location>
        <begin position="24"/>
        <end position="268"/>
    </location>
</feature>
<evidence type="ECO:0000256" key="8">
    <source>
        <dbReference type="SAM" id="SignalP"/>
    </source>
</evidence>
<feature type="domain" description="Outer membrane lipoprotein BamD-like" evidence="9">
    <location>
        <begin position="36"/>
        <end position="240"/>
    </location>
</feature>
<comment type="subunit">
    <text evidence="6">Part of the Bam complex.</text>
</comment>
<comment type="subcellular location">
    <subcellularLocation>
        <location evidence="6">Cell outer membrane</location>
        <topology evidence="6">Lipid-anchor</topology>
    </subcellularLocation>
</comment>
<dbReference type="PANTHER" id="PTHR37423">
    <property type="entry name" value="SOLUBLE LYTIC MUREIN TRANSGLYCOSYLASE-RELATED"/>
    <property type="match status" value="1"/>
</dbReference>
<keyword evidence="1 6" id="KW-0732">Signal</keyword>
<feature type="repeat" description="TPR" evidence="7">
    <location>
        <begin position="74"/>
        <end position="107"/>
    </location>
</feature>
<evidence type="ECO:0000259" key="9">
    <source>
        <dbReference type="Pfam" id="PF13525"/>
    </source>
</evidence>
<keyword evidence="3 6" id="KW-0564">Palmitate</keyword>
<keyword evidence="11" id="KW-1185">Reference proteome</keyword>
<dbReference type="Gene3D" id="1.25.40.10">
    <property type="entry name" value="Tetratricopeptide repeat domain"/>
    <property type="match status" value="1"/>
</dbReference>
<dbReference type="Proteomes" id="UP000637632">
    <property type="component" value="Unassembled WGS sequence"/>
</dbReference>
<dbReference type="EMBL" id="JACOFT010000002">
    <property type="protein sequence ID" value="MBC3810772.1"/>
    <property type="molecule type" value="Genomic_DNA"/>
</dbReference>
<evidence type="ECO:0000256" key="5">
    <source>
        <dbReference type="ARBA" id="ARBA00023288"/>
    </source>
</evidence>
<dbReference type="PROSITE" id="PS51257">
    <property type="entry name" value="PROKAR_LIPOPROTEIN"/>
    <property type="match status" value="1"/>
</dbReference>
<keyword evidence="2 6" id="KW-0472">Membrane</keyword>
<evidence type="ECO:0000256" key="6">
    <source>
        <dbReference type="HAMAP-Rule" id="MF_00922"/>
    </source>
</evidence>
<comment type="caution">
    <text evidence="10">The sequence shown here is derived from an EMBL/GenBank/DDBJ whole genome shotgun (WGS) entry which is preliminary data.</text>
</comment>
<sequence>MHIKSLKLLVLAMAASLTLSGCGAFGDKGDETRTWSASKLYAEAKDEMSNGGYEKAIQYFEKLESRFPFGTYAQQAQMDTAYAYYKQGDQVQALAAVERFIKLHPNHSHVDYMYYLRGLINFNDQLGLLNFLANQDITERDPKASRDAFDAFKQLATQFPDSQYTPDAISRMKYLVNALAQYDVHVARYYVRRGAYLAAANRAQAAITEYPDAPAIEEAMFLLVKSYDAMGMTELRDDANRVFLKNFPNSAYLTGTAKNKSAWWKFWS</sequence>
<evidence type="ECO:0000256" key="2">
    <source>
        <dbReference type="ARBA" id="ARBA00023136"/>
    </source>
</evidence>
<evidence type="ECO:0000313" key="11">
    <source>
        <dbReference type="Proteomes" id="UP000637632"/>
    </source>
</evidence>
<feature type="signal peptide" evidence="8">
    <location>
        <begin position="1"/>
        <end position="23"/>
    </location>
</feature>
<evidence type="ECO:0000256" key="4">
    <source>
        <dbReference type="ARBA" id="ARBA00023237"/>
    </source>
</evidence>
<name>A0ABR6XCX8_9BURK</name>
<evidence type="ECO:0000256" key="3">
    <source>
        <dbReference type="ARBA" id="ARBA00023139"/>
    </source>
</evidence>